<proteinExistence type="predicted"/>
<name>A0A4Y2HV79_ARAVE</name>
<dbReference type="AlphaFoldDB" id="A0A4Y2HV79"/>
<keyword evidence="1" id="KW-0732">Signal</keyword>
<evidence type="ECO:0000256" key="1">
    <source>
        <dbReference type="SAM" id="SignalP"/>
    </source>
</evidence>
<dbReference type="EMBL" id="BGPR01002193">
    <property type="protein sequence ID" value="GBM69404.1"/>
    <property type="molecule type" value="Genomic_DNA"/>
</dbReference>
<reference evidence="2 3" key="1">
    <citation type="journal article" date="2019" name="Sci. Rep.">
        <title>Orb-weaving spider Araneus ventricosus genome elucidates the spidroin gene catalogue.</title>
        <authorList>
            <person name="Kono N."/>
            <person name="Nakamura H."/>
            <person name="Ohtoshi R."/>
            <person name="Moran D.A.P."/>
            <person name="Shinohara A."/>
            <person name="Yoshida Y."/>
            <person name="Fujiwara M."/>
            <person name="Mori M."/>
            <person name="Tomita M."/>
            <person name="Arakawa K."/>
        </authorList>
    </citation>
    <scope>NUCLEOTIDE SEQUENCE [LARGE SCALE GENOMIC DNA]</scope>
</reference>
<protein>
    <submittedName>
        <fullName evidence="2">Uncharacterized protein</fullName>
    </submittedName>
</protein>
<evidence type="ECO:0000313" key="3">
    <source>
        <dbReference type="Proteomes" id="UP000499080"/>
    </source>
</evidence>
<accession>A0A4Y2HV79</accession>
<gene>
    <name evidence="2" type="ORF">AVEN_158712_1</name>
</gene>
<feature type="signal peptide" evidence="1">
    <location>
        <begin position="1"/>
        <end position="24"/>
    </location>
</feature>
<sequence length="105" mass="12019">MLQNWKTALIGTLRFSLAIAGCTAERTSRKKVEISTSRTREQLGPEFDKCLDKMKKPISNWHFFVLSEDANLPGIGVPIKQVITTKPPFKIDIYNEDIVPTIWER</sequence>
<organism evidence="2 3">
    <name type="scientific">Araneus ventricosus</name>
    <name type="common">Orbweaver spider</name>
    <name type="synonym">Epeira ventricosa</name>
    <dbReference type="NCBI Taxonomy" id="182803"/>
    <lineage>
        <taxon>Eukaryota</taxon>
        <taxon>Metazoa</taxon>
        <taxon>Ecdysozoa</taxon>
        <taxon>Arthropoda</taxon>
        <taxon>Chelicerata</taxon>
        <taxon>Arachnida</taxon>
        <taxon>Araneae</taxon>
        <taxon>Araneomorphae</taxon>
        <taxon>Entelegynae</taxon>
        <taxon>Araneoidea</taxon>
        <taxon>Araneidae</taxon>
        <taxon>Araneus</taxon>
    </lineage>
</organism>
<evidence type="ECO:0000313" key="2">
    <source>
        <dbReference type="EMBL" id="GBM69404.1"/>
    </source>
</evidence>
<keyword evidence="3" id="KW-1185">Reference proteome</keyword>
<comment type="caution">
    <text evidence="2">The sequence shown here is derived from an EMBL/GenBank/DDBJ whole genome shotgun (WGS) entry which is preliminary data.</text>
</comment>
<feature type="chain" id="PRO_5021454274" evidence="1">
    <location>
        <begin position="25"/>
        <end position="105"/>
    </location>
</feature>
<dbReference type="Proteomes" id="UP000499080">
    <property type="component" value="Unassembled WGS sequence"/>
</dbReference>